<feature type="domain" description="Rho-GAP" evidence="3">
    <location>
        <begin position="661"/>
        <end position="858"/>
    </location>
</feature>
<dbReference type="PANTHER" id="PTHR44329">
    <property type="entry name" value="SERINE/THREONINE-PROTEIN KINASE TNNI3K-RELATED"/>
    <property type="match status" value="1"/>
</dbReference>
<comment type="caution">
    <text evidence="4">The sequence shown here is derived from an EMBL/GenBank/DDBJ whole genome shotgun (WGS) entry which is preliminary data.</text>
</comment>
<reference evidence="4" key="1">
    <citation type="submission" date="2020-05" db="EMBL/GenBank/DDBJ databases">
        <title>Mycena genomes resolve the evolution of fungal bioluminescence.</title>
        <authorList>
            <person name="Tsai I.J."/>
        </authorList>
    </citation>
    <scope>NUCLEOTIDE SEQUENCE</scope>
    <source>
        <strain evidence="4">160909Yilan</strain>
    </source>
</reference>
<dbReference type="PROSITE" id="PS00109">
    <property type="entry name" value="PROTEIN_KINASE_TYR"/>
    <property type="match status" value="2"/>
</dbReference>
<feature type="domain" description="Protein kinase" evidence="2">
    <location>
        <begin position="400"/>
        <end position="763"/>
    </location>
</feature>
<dbReference type="Gene3D" id="1.10.555.10">
    <property type="entry name" value="Rho GTPase activation protein"/>
    <property type="match status" value="1"/>
</dbReference>
<dbReference type="GO" id="GO:0004674">
    <property type="term" value="F:protein serine/threonine kinase activity"/>
    <property type="evidence" value="ECO:0007669"/>
    <property type="project" value="TreeGrafter"/>
</dbReference>
<protein>
    <submittedName>
        <fullName evidence="4">Rho GTPase activator</fullName>
    </submittedName>
</protein>
<dbReference type="Pfam" id="PF07714">
    <property type="entry name" value="PK_Tyr_Ser-Thr"/>
    <property type="match status" value="2"/>
</dbReference>
<dbReference type="SMART" id="SM00324">
    <property type="entry name" value="RhoGAP"/>
    <property type="match status" value="1"/>
</dbReference>
<dbReference type="Gene3D" id="1.10.510.10">
    <property type="entry name" value="Transferase(Phosphotransferase) domain 1"/>
    <property type="match status" value="2"/>
</dbReference>
<accession>A0A8H7CH22</accession>
<dbReference type="InterPro" id="IPR011009">
    <property type="entry name" value="Kinase-like_dom_sf"/>
</dbReference>
<dbReference type="EMBL" id="JACAZH010000038">
    <property type="protein sequence ID" value="KAF7336071.1"/>
    <property type="molecule type" value="Genomic_DNA"/>
</dbReference>
<dbReference type="Pfam" id="PF00620">
    <property type="entry name" value="RhoGAP"/>
    <property type="match status" value="1"/>
</dbReference>
<dbReference type="InterPro" id="IPR008936">
    <property type="entry name" value="Rho_GTPase_activation_prot"/>
</dbReference>
<evidence type="ECO:0000313" key="4">
    <source>
        <dbReference type="EMBL" id="KAF7336071.1"/>
    </source>
</evidence>
<gene>
    <name evidence="4" type="ORF">MSAN_02320900</name>
</gene>
<organism evidence="4 5">
    <name type="scientific">Mycena sanguinolenta</name>
    <dbReference type="NCBI Taxonomy" id="230812"/>
    <lineage>
        <taxon>Eukaryota</taxon>
        <taxon>Fungi</taxon>
        <taxon>Dikarya</taxon>
        <taxon>Basidiomycota</taxon>
        <taxon>Agaricomycotina</taxon>
        <taxon>Agaricomycetes</taxon>
        <taxon>Agaricomycetidae</taxon>
        <taxon>Agaricales</taxon>
        <taxon>Marasmiineae</taxon>
        <taxon>Mycenaceae</taxon>
        <taxon>Mycena</taxon>
    </lineage>
</organism>
<evidence type="ECO:0000259" key="3">
    <source>
        <dbReference type="PROSITE" id="PS50238"/>
    </source>
</evidence>
<dbReference type="PROSITE" id="PS50011">
    <property type="entry name" value="PROTEIN_KINASE_DOM"/>
    <property type="match status" value="2"/>
</dbReference>
<dbReference type="InterPro" id="IPR051681">
    <property type="entry name" value="Ser/Thr_Kinases-Pseudokinases"/>
</dbReference>
<dbReference type="SUPFAM" id="SSF48350">
    <property type="entry name" value="GTPase activation domain, GAP"/>
    <property type="match status" value="1"/>
</dbReference>
<feature type="compositionally biased region" description="Basic and acidic residues" evidence="1">
    <location>
        <begin position="968"/>
        <end position="981"/>
    </location>
</feature>
<name>A0A8H7CH22_9AGAR</name>
<feature type="domain" description="Protein kinase" evidence="2">
    <location>
        <begin position="1283"/>
        <end position="1550"/>
    </location>
</feature>
<feature type="compositionally biased region" description="Low complexity" evidence="1">
    <location>
        <begin position="1143"/>
        <end position="1153"/>
    </location>
</feature>
<sequence>MPLKPILERARTVAADFNPFPLPEVHFPPSPGGLTRTFADYSSTLYDRRPTNVVRNDTRLTTRSGKPRTFAALLAGHDHDDLPKESQTPPPLWLVPDLSSESDERDGFVSSPTHMGLVSQTSTVAGANSPHQIPSTVSLAANTASDVLPEMQAELNPDIVLDEPSPEARKSVNPSLESPDAHRDNTLTPITSVPNAVLQHLQRQHGREQSMHFPRFVHSHPDRGISLTDRLRKQQHNLNYSFGSSLSFAGYGLSSPGSGTGSTIDSFARHALLDEPSEDPHVHSYVKDLLTTWERRAPLLSMLMTDSNQEGDELRKKLEIIETQIGEELTLILKSGDARREARQLTGSNAQSLIDAIQDVLSRGTLPDASLRSKARKLLLKVSVAREQLPSSLFITGVNDHDKDPTFGGGFGDVYRASYQGHIVALKRIRIFTADSSTRRNRLQFYKEALVWQGLRHPFILPLLGIDRSTFAPSFCMVSPWMKHGTVLKYLQDRGRREVNRLLLEVAQGLGYLHSMKIVHGDLRGNNILISDDGNACLSDFGLATTITDIDSTTGVASSSNRAGSIRWFAPELIEPKSFGCEKFLRTTASDVYAYACVCLELYTGSPPFAKLAEVAALMKVIANERPEQPTAIPAALWQLVSAAALSSGTPLKESLKNASVQISTANANGELYVWGYVPVIIAKCGLYLKENATEVPGTFRIQGSTRQLHTLQAIFELPPRYGKSLDWKEESFTTHDVANVFRRFLTRLPESVIPSATYHVIRDAIKGQSFNHDEVIAMSKRAFRAMPRANQYLLLYVLDLLSVFARKSDKNLMTAAELAVIFEPGLISNPAHEMHPAERTQRQQVLAFLIAQQDWFMLDIPPPPTPPEKSESAEWDDILGDDEHSDTGDAWNLVSETQTPETARRNTIETVKGDLAVKSPNDRLLSLTRRRTLLATPNEKDILPSVRGATSVADIVLPPTDRVPAPKKADKSHLPPKQEVRQLPRSIELLSLSDDAFQPLDYYGANGAFALPLKIETETVAPGVHGESGGRLQALDRPETRLPRSGDREARQSMDCAIRSSERELTDMSNIPSTVDGSANLVYNNSLATQVEIDYVDRHIERITVSDSALNLAADTAREVSSTIQAEIVDVGHIERAVSLPASSSESQSEASKTPEDRHAQGYVNNLLATWERRKPLLSMLIVAGSDRQGLSSHELRKDLDNIESQIGRFLTHILESQDATRAARQLEGNDALSLIDAIQDVLDRGTLPDAPLRSKARKLLQKVSEAQERLPTSLFIAGVTDHDEHPTFSGGFGDVYRASYQKRMVALKRIRIFTADFNTHRNRLQFCKEALVWQGLRHSFILPLLGIDRSTFAPSYCMVSPWMKHGTALKYLQNRGRGDVNRLLLEIAQGLDYLHSLNIVHGDLRGNNILISDDGNACLSDFGLATTISDPDSTVGMLSSSTNHGGSARWFAPELIDPKSFGCEKFLRTTASDVYAYACVCVELYTGSPPFAKLLDVVVMFKVIAHERPEQPPAMSAALWQLVTTAWASDFRNRPSIHGIAVGLEAMFSTSQV</sequence>
<dbReference type="InterPro" id="IPR000198">
    <property type="entry name" value="RhoGAP_dom"/>
</dbReference>
<feature type="region of interest" description="Disordered" evidence="1">
    <location>
        <begin position="959"/>
        <end position="981"/>
    </location>
</feature>
<evidence type="ECO:0000256" key="1">
    <source>
        <dbReference type="SAM" id="MobiDB-lite"/>
    </source>
</evidence>
<dbReference type="PROSITE" id="PS50238">
    <property type="entry name" value="RHOGAP"/>
    <property type="match status" value="1"/>
</dbReference>
<dbReference type="InterPro" id="IPR000719">
    <property type="entry name" value="Prot_kinase_dom"/>
</dbReference>
<dbReference type="InterPro" id="IPR008266">
    <property type="entry name" value="Tyr_kinase_AS"/>
</dbReference>
<feature type="region of interest" description="Disordered" evidence="1">
    <location>
        <begin position="159"/>
        <end position="186"/>
    </location>
</feature>
<evidence type="ECO:0000259" key="2">
    <source>
        <dbReference type="PROSITE" id="PS50011"/>
    </source>
</evidence>
<feature type="region of interest" description="Disordered" evidence="1">
    <location>
        <begin position="1023"/>
        <end position="1055"/>
    </location>
</feature>
<dbReference type="InterPro" id="IPR001245">
    <property type="entry name" value="Ser-Thr/Tyr_kinase_cat_dom"/>
</dbReference>
<dbReference type="GO" id="GO:0007165">
    <property type="term" value="P:signal transduction"/>
    <property type="evidence" value="ECO:0007669"/>
    <property type="project" value="InterPro"/>
</dbReference>
<dbReference type="GO" id="GO:0005524">
    <property type="term" value="F:ATP binding"/>
    <property type="evidence" value="ECO:0007669"/>
    <property type="project" value="InterPro"/>
</dbReference>
<feature type="region of interest" description="Disordered" evidence="1">
    <location>
        <begin position="1141"/>
        <end position="1160"/>
    </location>
</feature>
<dbReference type="SUPFAM" id="SSF56112">
    <property type="entry name" value="Protein kinase-like (PK-like)"/>
    <property type="match status" value="2"/>
</dbReference>
<dbReference type="OrthoDB" id="3196451at2759"/>
<dbReference type="Proteomes" id="UP000623467">
    <property type="component" value="Unassembled WGS sequence"/>
</dbReference>
<feature type="compositionally biased region" description="Basic and acidic residues" evidence="1">
    <location>
        <begin position="1035"/>
        <end position="1053"/>
    </location>
</feature>
<proteinExistence type="predicted"/>
<evidence type="ECO:0000313" key="5">
    <source>
        <dbReference type="Proteomes" id="UP000623467"/>
    </source>
</evidence>
<keyword evidence="5" id="KW-1185">Reference proteome</keyword>
<dbReference type="PANTHER" id="PTHR44329:SF261">
    <property type="entry name" value="ZINC FINGER CONTAINING PROTEIN KINASE-RELATED"/>
    <property type="match status" value="1"/>
</dbReference>